<dbReference type="Pfam" id="PF09848">
    <property type="entry name" value="SLFN-g3_helicase"/>
    <property type="match status" value="1"/>
</dbReference>
<sequence length="581" mass="66780">MPISPATLNGYEFSSEAEKKIYLAANNSGYFNNSDHYFFHSLDLADTGSKKIKGEIDFVYLDKDCILFFEVKGGQIKYDSLQNEWYVLGGTEKGNPFKQAYDSLFRTRDFLLPKLFNSRSVTERLVFGIGVIFPDCLRPSEFHKSTNGAMEFDPQLLYDYNNHKSPGGLMDYIKKIKSYWSDHLQFRNRSGISHKELTTISKYFRQELHFTLPISDLLAKGHHELGRLTGMQMYVLDNLKYNPGKGGLIMGGPGTGKTILALELLKRSATESKKTLLVCFNKNLSDHLNRKAVEGGINKSYEIRNLHELLKDETYLNGRSTPVTGDQVYWSRDLPLYFNRNIKDSKTGCYDYLIIDEGQDILNEYQMEALGKLLKGGFESGNWTVFLDKQYQNIYNDDAEEYYQYFREAYPSVVTLLQLNCRNTRSTIKRAAVQTGLPEMACLRISQTWNSEIRYYNPGPDLFNRINEILLKLEKEGIKKEYITILCTEKKQLTQLMESGNGSFAECAFHIAGKVNICTIHSYKGLENEFILIAGPENYDTNNHIQMSLIYIANTRATAQSIFFLDRRFKTIIEDREDSNL</sequence>
<comment type="caution">
    <text evidence="3">The sequence shown here is derived from an EMBL/GenBank/DDBJ whole genome shotgun (WGS) entry which is preliminary data.</text>
</comment>
<accession>A0ABR6PF21</accession>
<evidence type="ECO:0000259" key="1">
    <source>
        <dbReference type="Pfam" id="PF08378"/>
    </source>
</evidence>
<evidence type="ECO:0000259" key="2">
    <source>
        <dbReference type="Pfam" id="PF09848"/>
    </source>
</evidence>
<protein>
    <recommendedName>
        <fullName evidence="5">DNA helicase</fullName>
    </recommendedName>
</protein>
<dbReference type="SUPFAM" id="SSF52540">
    <property type="entry name" value="P-loop containing nucleoside triphosphate hydrolases"/>
    <property type="match status" value="1"/>
</dbReference>
<evidence type="ECO:0000313" key="3">
    <source>
        <dbReference type="EMBL" id="MBB6108354.1"/>
    </source>
</evidence>
<proteinExistence type="predicted"/>
<dbReference type="InterPro" id="IPR027417">
    <property type="entry name" value="P-loop_NTPase"/>
</dbReference>
<dbReference type="EMBL" id="JACHCB010000002">
    <property type="protein sequence ID" value="MBB6108354.1"/>
    <property type="molecule type" value="Genomic_DNA"/>
</dbReference>
<dbReference type="Gene3D" id="3.40.50.300">
    <property type="entry name" value="P-loop containing nucleotide triphosphate hydrolases"/>
    <property type="match status" value="2"/>
</dbReference>
<feature type="domain" description="Schlafen group 3-like DNA/RNA helicase" evidence="2">
    <location>
        <begin position="248"/>
        <end position="398"/>
    </location>
</feature>
<gene>
    <name evidence="3" type="ORF">HDF23_001089</name>
</gene>
<dbReference type="RefSeq" id="WP_076371405.1">
    <property type="nucleotide sequence ID" value="NZ_FTMG01000002.1"/>
</dbReference>
<organism evidence="3 4">
    <name type="scientific">Mucilaginibacter lappiensis</name>
    <dbReference type="NCBI Taxonomy" id="354630"/>
    <lineage>
        <taxon>Bacteria</taxon>
        <taxon>Pseudomonadati</taxon>
        <taxon>Bacteroidota</taxon>
        <taxon>Sphingobacteriia</taxon>
        <taxon>Sphingobacteriales</taxon>
        <taxon>Sphingobacteriaceae</taxon>
        <taxon>Mucilaginibacter</taxon>
    </lineage>
</organism>
<keyword evidence="4" id="KW-1185">Reference proteome</keyword>
<evidence type="ECO:0000313" key="4">
    <source>
        <dbReference type="Proteomes" id="UP000541583"/>
    </source>
</evidence>
<dbReference type="InterPro" id="IPR018647">
    <property type="entry name" value="SLFN_3-like_DNA/RNA_helicase"/>
</dbReference>
<feature type="domain" description="NERD" evidence="1">
    <location>
        <begin position="17"/>
        <end position="127"/>
    </location>
</feature>
<dbReference type="Proteomes" id="UP000541583">
    <property type="component" value="Unassembled WGS sequence"/>
</dbReference>
<name>A0ABR6PF21_9SPHI</name>
<dbReference type="Pfam" id="PF08378">
    <property type="entry name" value="NERD"/>
    <property type="match status" value="1"/>
</dbReference>
<evidence type="ECO:0008006" key="5">
    <source>
        <dbReference type="Google" id="ProtNLM"/>
    </source>
</evidence>
<reference evidence="3 4" key="1">
    <citation type="submission" date="2020-08" db="EMBL/GenBank/DDBJ databases">
        <title>Genomic Encyclopedia of Type Strains, Phase IV (KMG-V): Genome sequencing to study the core and pangenomes of soil and plant-associated prokaryotes.</title>
        <authorList>
            <person name="Whitman W."/>
        </authorList>
    </citation>
    <scope>NUCLEOTIDE SEQUENCE [LARGE SCALE GENOMIC DNA]</scope>
    <source>
        <strain evidence="3 4">ANJLi2</strain>
    </source>
</reference>
<dbReference type="InterPro" id="IPR011528">
    <property type="entry name" value="NERD"/>
</dbReference>